<protein>
    <submittedName>
        <fullName evidence="3">TonB protein C-terminal</fullName>
    </submittedName>
</protein>
<dbReference type="Pfam" id="PF03544">
    <property type="entry name" value="TonB_C"/>
    <property type="match status" value="1"/>
</dbReference>
<feature type="chain" id="PRO_5012726464" evidence="1">
    <location>
        <begin position="19"/>
        <end position="137"/>
    </location>
</feature>
<evidence type="ECO:0000313" key="3">
    <source>
        <dbReference type="EMBL" id="SIO20449.1"/>
    </source>
</evidence>
<evidence type="ECO:0000256" key="1">
    <source>
        <dbReference type="SAM" id="SignalP"/>
    </source>
</evidence>
<accession>A0A1N6HL96</accession>
<dbReference type="SUPFAM" id="SSF74653">
    <property type="entry name" value="TolA/TonB C-terminal domain"/>
    <property type="match status" value="1"/>
</dbReference>
<sequence length="137" mass="15818">MKKYFFVFILLIGFKSFAQEPKAESEKFTVTEKAEFPGGDDAFSKEFLKMIHGYIDMDKYAVNGKFTFLFDVSTEGKVENLKVLPKVKDSELFIDDMNFAIKRVKKKWKPAMQDGKPVVSKKVIKINFTSDHFDHGD</sequence>
<keyword evidence="4" id="KW-1185">Reference proteome</keyword>
<keyword evidence="1" id="KW-0732">Signal</keyword>
<dbReference type="GO" id="GO:0055085">
    <property type="term" value="P:transmembrane transport"/>
    <property type="evidence" value="ECO:0007669"/>
    <property type="project" value="InterPro"/>
</dbReference>
<dbReference type="RefSeq" id="WP_074230745.1">
    <property type="nucleotide sequence ID" value="NZ_FSRQ01000002.1"/>
</dbReference>
<dbReference type="STRING" id="59733.SAMN05421769_2625"/>
<feature type="signal peptide" evidence="1">
    <location>
        <begin position="1"/>
        <end position="18"/>
    </location>
</feature>
<evidence type="ECO:0000313" key="4">
    <source>
        <dbReference type="Proteomes" id="UP000184782"/>
    </source>
</evidence>
<feature type="domain" description="TonB C-terminal" evidence="2">
    <location>
        <begin position="63"/>
        <end position="129"/>
    </location>
</feature>
<dbReference type="Gene3D" id="3.30.1150.10">
    <property type="match status" value="1"/>
</dbReference>
<reference evidence="4" key="1">
    <citation type="submission" date="2016-12" db="EMBL/GenBank/DDBJ databases">
        <authorList>
            <person name="Varghese N."/>
            <person name="Submissions S."/>
        </authorList>
    </citation>
    <scope>NUCLEOTIDE SEQUENCE [LARGE SCALE GENOMIC DNA]</scope>
    <source>
        <strain evidence="4">DSM 16779</strain>
    </source>
</reference>
<evidence type="ECO:0000259" key="2">
    <source>
        <dbReference type="Pfam" id="PF03544"/>
    </source>
</evidence>
<name>A0A1N6HL96_9FLAO</name>
<dbReference type="Proteomes" id="UP000184782">
    <property type="component" value="Unassembled WGS sequence"/>
</dbReference>
<dbReference type="OrthoDB" id="1268504at2"/>
<dbReference type="EMBL" id="FSRQ01000002">
    <property type="protein sequence ID" value="SIO20449.1"/>
    <property type="molecule type" value="Genomic_DNA"/>
</dbReference>
<dbReference type="AlphaFoldDB" id="A0A1N6HL96"/>
<organism evidence="3 4">
    <name type="scientific">Chryseobacterium scophthalmum</name>
    <dbReference type="NCBI Taxonomy" id="59733"/>
    <lineage>
        <taxon>Bacteria</taxon>
        <taxon>Pseudomonadati</taxon>
        <taxon>Bacteroidota</taxon>
        <taxon>Flavobacteriia</taxon>
        <taxon>Flavobacteriales</taxon>
        <taxon>Weeksellaceae</taxon>
        <taxon>Chryseobacterium group</taxon>
        <taxon>Chryseobacterium</taxon>
    </lineage>
</organism>
<gene>
    <name evidence="3" type="ORF">SAMN05421769_2625</name>
</gene>
<proteinExistence type="predicted"/>
<dbReference type="InterPro" id="IPR037682">
    <property type="entry name" value="TonB_C"/>
</dbReference>